<dbReference type="PANTHER" id="PTHR46333">
    <property type="entry name" value="CYTOKINESIS PROTEIN 3"/>
    <property type="match status" value="1"/>
</dbReference>
<feature type="compositionally biased region" description="Polar residues" evidence="1">
    <location>
        <begin position="68"/>
        <end position="82"/>
    </location>
</feature>
<evidence type="ECO:0000313" key="3">
    <source>
        <dbReference type="EMBL" id="KZZ99177.1"/>
    </source>
</evidence>
<feature type="compositionally biased region" description="Low complexity" evidence="1">
    <location>
        <begin position="27"/>
        <end position="37"/>
    </location>
</feature>
<sequence>MSDPEEPRFNSLTERIAALNKQKAFNPTPTSPAATPTAKRRPPPAPPVPQPEAHGTASSPSSPPILLGTSQPIVPSRPTRTNMPPPLPRRDTQSSITSNGSVSTVEKKIPPPLPERTNSASSGYATPPLPRRTSASSTTYLSVRRNSASSELSQHSNVSTSSLGRTISSNTSYTSTGSTPRTRILAPATWDPSCLPALPPSKRELEAKAKEEAAVEAAAKEARSQEIKAQQATRMAEARANRNSALPAPAGRPNLPPRLPSRPARSPGLSPTPPPGLAQEEESKPMPRKLPPGTVRGFGSGLAAKSPPIPSQRPQVPSRSSSTEDAPPPVPLSSRPTAALIEAVSASAAVRQHNGNDDLNGNDCCWVCRDWSGPDAVGAQFPRQSLPRHDPVGHLARGLCDPFPSYDDKARAVFTWCHHNIAYDTVSFFNHNVRHHTVEDTIFSGLAVCQGYAETYKAIANRAGLECVVVGGHGKGFGHEPLKRGQRAPPAKPDGHAWNAVRVDGGAWKLIDACWGAGHICSAANLYKKEFSPREFTLPNEKFGARHFPRDPSHQFRSDGRTVSWEEYYTGGIDGEPVQWFSTGDQEGIAQDSLEPKVKEISVSSGQVTRFQFSQNCEHWTSEKAGLGRPALFLLSIHGLDGRKDDIVPIETNGYWHWVDVNARDLGAPGQTVEILKLETMDNRDARGVTAKEFLSKRGRVGMSWSYIAKWTLV</sequence>
<protein>
    <submittedName>
        <fullName evidence="3">Transglutaminase-like protein</fullName>
    </submittedName>
</protein>
<dbReference type="Proteomes" id="UP000078544">
    <property type="component" value="Unassembled WGS sequence"/>
</dbReference>
<organism evidence="3 4">
    <name type="scientific">Moelleriella libera RCEF 2490</name>
    <dbReference type="NCBI Taxonomy" id="1081109"/>
    <lineage>
        <taxon>Eukaryota</taxon>
        <taxon>Fungi</taxon>
        <taxon>Dikarya</taxon>
        <taxon>Ascomycota</taxon>
        <taxon>Pezizomycotina</taxon>
        <taxon>Sordariomycetes</taxon>
        <taxon>Hypocreomycetidae</taxon>
        <taxon>Hypocreales</taxon>
        <taxon>Clavicipitaceae</taxon>
        <taxon>Moelleriella</taxon>
    </lineage>
</organism>
<evidence type="ECO:0000313" key="4">
    <source>
        <dbReference type="Proteomes" id="UP000078544"/>
    </source>
</evidence>
<feature type="compositionally biased region" description="Low complexity" evidence="1">
    <location>
        <begin position="312"/>
        <end position="321"/>
    </location>
</feature>
<evidence type="ECO:0000256" key="1">
    <source>
        <dbReference type="SAM" id="MobiDB-lite"/>
    </source>
</evidence>
<dbReference type="InterPro" id="IPR002931">
    <property type="entry name" value="Transglutaminase-like"/>
</dbReference>
<dbReference type="InterPro" id="IPR052557">
    <property type="entry name" value="CAP/Cytokinesis_protein"/>
</dbReference>
<dbReference type="SUPFAM" id="SSF54001">
    <property type="entry name" value="Cysteine proteinases"/>
    <property type="match status" value="1"/>
</dbReference>
<dbReference type="PANTHER" id="PTHR46333:SF5">
    <property type="entry name" value="TRANSGLUTAMINASE-LIKE DOMAIN-CONTAINING PROTEIN"/>
    <property type="match status" value="1"/>
</dbReference>
<gene>
    <name evidence="3" type="ORF">AAL_02728</name>
</gene>
<dbReference type="OrthoDB" id="6129702at2759"/>
<feature type="domain" description="Transglutaminase-like" evidence="2">
    <location>
        <begin position="406"/>
        <end position="512"/>
    </location>
</feature>
<keyword evidence="4" id="KW-1185">Reference proteome</keyword>
<proteinExistence type="predicted"/>
<feature type="compositionally biased region" description="Polar residues" evidence="1">
    <location>
        <begin position="93"/>
        <end position="104"/>
    </location>
</feature>
<name>A0A168EV11_9HYPO</name>
<reference evidence="3 4" key="1">
    <citation type="journal article" date="2016" name="Genome Biol. Evol.">
        <title>Divergent and convergent evolution of fungal pathogenicity.</title>
        <authorList>
            <person name="Shang Y."/>
            <person name="Xiao G."/>
            <person name="Zheng P."/>
            <person name="Cen K."/>
            <person name="Zhan S."/>
            <person name="Wang C."/>
        </authorList>
    </citation>
    <scope>NUCLEOTIDE SEQUENCE [LARGE SCALE GENOMIC DNA]</scope>
    <source>
        <strain evidence="3 4">RCEF 2490</strain>
    </source>
</reference>
<comment type="caution">
    <text evidence="3">The sequence shown here is derived from an EMBL/GenBank/DDBJ whole genome shotgun (WGS) entry which is preliminary data.</text>
</comment>
<dbReference type="STRING" id="1081109.A0A168EV11"/>
<feature type="region of interest" description="Disordered" evidence="1">
    <location>
        <begin position="19"/>
        <end position="334"/>
    </location>
</feature>
<dbReference type="GO" id="GO:0005737">
    <property type="term" value="C:cytoplasm"/>
    <property type="evidence" value="ECO:0007669"/>
    <property type="project" value="TreeGrafter"/>
</dbReference>
<feature type="compositionally biased region" description="Polar residues" evidence="1">
    <location>
        <begin position="133"/>
        <end position="165"/>
    </location>
</feature>
<feature type="compositionally biased region" description="Basic and acidic residues" evidence="1">
    <location>
        <begin position="201"/>
        <end position="226"/>
    </location>
</feature>
<feature type="compositionally biased region" description="Low complexity" evidence="1">
    <location>
        <begin position="166"/>
        <end position="179"/>
    </location>
</feature>
<dbReference type="InterPro" id="IPR038765">
    <property type="entry name" value="Papain-like_cys_pep_sf"/>
</dbReference>
<accession>A0A168EV11</accession>
<dbReference type="AlphaFoldDB" id="A0A168EV11"/>
<dbReference type="EMBL" id="AZGY01000004">
    <property type="protein sequence ID" value="KZZ99177.1"/>
    <property type="molecule type" value="Genomic_DNA"/>
</dbReference>
<dbReference type="Pfam" id="PF01841">
    <property type="entry name" value="Transglut_core"/>
    <property type="match status" value="1"/>
</dbReference>
<dbReference type="Gene3D" id="3.10.620.30">
    <property type="match status" value="1"/>
</dbReference>
<evidence type="ECO:0000259" key="2">
    <source>
        <dbReference type="Pfam" id="PF01841"/>
    </source>
</evidence>